<organism evidence="11 14">
    <name type="scientific">Halosegnis rubeus</name>
    <dbReference type="NCBI Taxonomy" id="2212850"/>
    <lineage>
        <taxon>Archaea</taxon>
        <taxon>Methanobacteriati</taxon>
        <taxon>Methanobacteriota</taxon>
        <taxon>Stenosarchaea group</taxon>
        <taxon>Halobacteria</taxon>
        <taxon>Halobacteriales</taxon>
        <taxon>Natronomonadaceae</taxon>
        <taxon>Halosegnis</taxon>
    </lineage>
</organism>
<dbReference type="AlphaFoldDB" id="A0A5N5UAB4"/>
<dbReference type="PANTHER" id="PTHR43298:SF2">
    <property type="entry name" value="FMN_FAD EXPORTER YEEO-RELATED"/>
    <property type="match status" value="1"/>
</dbReference>
<dbReference type="CDD" id="cd13137">
    <property type="entry name" value="MATE_NorM_like"/>
    <property type="match status" value="1"/>
</dbReference>
<evidence type="ECO:0000256" key="10">
    <source>
        <dbReference type="SAM" id="Phobius"/>
    </source>
</evidence>
<dbReference type="PANTHER" id="PTHR43298">
    <property type="entry name" value="MULTIDRUG RESISTANCE PROTEIN NORM-RELATED"/>
    <property type="match status" value="1"/>
</dbReference>
<feature type="transmembrane region" description="Helical" evidence="10">
    <location>
        <begin position="93"/>
        <end position="112"/>
    </location>
</feature>
<accession>A0A5N5UAB4</accession>
<dbReference type="Proteomes" id="UP000326302">
    <property type="component" value="Unassembled WGS sequence"/>
</dbReference>
<feature type="transmembrane region" description="Helical" evidence="10">
    <location>
        <begin position="393"/>
        <end position="412"/>
    </location>
</feature>
<dbReference type="Proteomes" id="UP000326207">
    <property type="component" value="Unassembled WGS sequence"/>
</dbReference>
<feature type="transmembrane region" description="Helical" evidence="10">
    <location>
        <begin position="317"/>
        <end position="340"/>
    </location>
</feature>
<feature type="transmembrane region" description="Helical" evidence="10">
    <location>
        <begin position="192"/>
        <end position="215"/>
    </location>
</feature>
<dbReference type="RefSeq" id="WP_152120299.1">
    <property type="nucleotide sequence ID" value="NZ_QJOW01000003.1"/>
</dbReference>
<comment type="caution">
    <text evidence="11">The sequence shown here is derived from an EMBL/GenBank/DDBJ whole genome shotgun (WGS) entry which is preliminary data.</text>
</comment>
<feature type="transmembrane region" description="Helical" evidence="10">
    <location>
        <begin position="132"/>
        <end position="153"/>
    </location>
</feature>
<evidence type="ECO:0000256" key="4">
    <source>
        <dbReference type="ARBA" id="ARBA00022475"/>
    </source>
</evidence>
<name>A0A5N5UAB4_9EURY</name>
<dbReference type="NCBIfam" id="TIGR00797">
    <property type="entry name" value="matE"/>
    <property type="match status" value="1"/>
</dbReference>
<dbReference type="InterPro" id="IPR048279">
    <property type="entry name" value="MdtK-like"/>
</dbReference>
<feature type="transmembrane region" description="Helical" evidence="10">
    <location>
        <begin position="360"/>
        <end position="381"/>
    </location>
</feature>
<comment type="subcellular location">
    <subcellularLocation>
        <location evidence="1">Cell membrane</location>
        <topology evidence="1">Multi-pass membrane protein</topology>
    </subcellularLocation>
</comment>
<evidence type="ECO:0000313" key="12">
    <source>
        <dbReference type="EMBL" id="KAB7517659.1"/>
    </source>
</evidence>
<accession>A0A5N5UJ36</accession>
<keyword evidence="3" id="KW-0050">Antiport</keyword>
<dbReference type="GO" id="GO:0042910">
    <property type="term" value="F:xenobiotic transmembrane transporter activity"/>
    <property type="evidence" value="ECO:0007669"/>
    <property type="project" value="InterPro"/>
</dbReference>
<reference evidence="13 14" key="1">
    <citation type="submission" date="2019-10" db="EMBL/GenBank/DDBJ databases">
        <title>Unraveling microbial dark matter from salterns through culturing: the case of the genus Halosegnis.</title>
        <authorList>
            <person name="Duran-Viseras A."/>
            <person name="Andrei A.-S."/>
            <person name="Vera-Gargallo B."/>
            <person name="Ghai R."/>
            <person name="Sanchez-Porro C."/>
            <person name="Ventosa A."/>
        </authorList>
    </citation>
    <scope>NUCLEOTIDE SEQUENCE [LARGE SCALE GENOMIC DNA]</scope>
    <source>
        <strain evidence="11 14">F17-44</strain>
        <strain evidence="12 13">F19-13</strain>
    </source>
</reference>
<dbReference type="OrthoDB" id="213143at2157"/>
<keyword evidence="4" id="KW-1003">Cell membrane</keyword>
<dbReference type="EMBL" id="QJOW01000003">
    <property type="protein sequence ID" value="KAB7515299.1"/>
    <property type="molecule type" value="Genomic_DNA"/>
</dbReference>
<keyword evidence="2" id="KW-0813">Transport</keyword>
<dbReference type="InterPro" id="IPR002528">
    <property type="entry name" value="MATE_fam"/>
</dbReference>
<sequence>MEWSRLRSVWKRTLSLSAPIAAETVVRTAMRTTDVLVTALFSPAAVVAVTLGDLYARFPLRIGLGLGGGAIALSSQDTGAGETASRDEAITQALLIGFLVGLPFAVGALLFAEPAIRLFDPSAEAVRLGATYLGIVLVTAPARLVTLVAARSLQGTGDTRTPMYVNVFANLTNIAGSVVLGLGLLGAPELRVAGVGYATATANVTAATLFLGALASDRTAPAFVRPRSLTITKQLLQVSVPRTLEGLISEAAQFPFNALLLSFPAGDSVTAGFQIARRLYQQVTAPISRSFNVAASVLVGQALGESNADRAHFDGRAVAGLSVVLVGLLGLALALAAPVAVGVFTSDPAVVEYGVAFARVYGLAGVALAAFSALSGGLQGASETRIPLLARTTARFGLFVGLSWLLALTLGYGPVGVYVGMGLSYLWMALVVWWGFERTAWAPRAAKMMSERAESA</sequence>
<dbReference type="GO" id="GO:0005886">
    <property type="term" value="C:plasma membrane"/>
    <property type="evidence" value="ECO:0007669"/>
    <property type="project" value="UniProtKB-SubCell"/>
</dbReference>
<evidence type="ECO:0000256" key="3">
    <source>
        <dbReference type="ARBA" id="ARBA00022449"/>
    </source>
</evidence>
<keyword evidence="5 10" id="KW-0812">Transmembrane</keyword>
<evidence type="ECO:0000256" key="8">
    <source>
        <dbReference type="ARBA" id="ARBA00023136"/>
    </source>
</evidence>
<evidence type="ECO:0000256" key="5">
    <source>
        <dbReference type="ARBA" id="ARBA00022692"/>
    </source>
</evidence>
<evidence type="ECO:0000256" key="1">
    <source>
        <dbReference type="ARBA" id="ARBA00004651"/>
    </source>
</evidence>
<evidence type="ECO:0000313" key="11">
    <source>
        <dbReference type="EMBL" id="KAB7515299.1"/>
    </source>
</evidence>
<dbReference type="Pfam" id="PF01554">
    <property type="entry name" value="MatE"/>
    <property type="match status" value="2"/>
</dbReference>
<dbReference type="GO" id="GO:0006811">
    <property type="term" value="P:monoatomic ion transport"/>
    <property type="evidence" value="ECO:0007669"/>
    <property type="project" value="UniProtKB-KW"/>
</dbReference>
<evidence type="ECO:0000256" key="9">
    <source>
        <dbReference type="ARBA" id="ARBA00031636"/>
    </source>
</evidence>
<evidence type="ECO:0000313" key="13">
    <source>
        <dbReference type="Proteomes" id="UP000326207"/>
    </source>
</evidence>
<dbReference type="GO" id="GO:0015297">
    <property type="term" value="F:antiporter activity"/>
    <property type="evidence" value="ECO:0007669"/>
    <property type="project" value="UniProtKB-KW"/>
</dbReference>
<evidence type="ECO:0000256" key="6">
    <source>
        <dbReference type="ARBA" id="ARBA00022989"/>
    </source>
</evidence>
<feature type="transmembrane region" description="Helical" evidence="10">
    <location>
        <begin position="165"/>
        <end position="186"/>
    </location>
</feature>
<dbReference type="EMBL" id="QMDY01000004">
    <property type="protein sequence ID" value="KAB7517659.1"/>
    <property type="molecule type" value="Genomic_DNA"/>
</dbReference>
<keyword evidence="6 10" id="KW-1133">Transmembrane helix</keyword>
<dbReference type="PIRSF" id="PIRSF006603">
    <property type="entry name" value="DinF"/>
    <property type="match status" value="1"/>
</dbReference>
<keyword evidence="7" id="KW-0406">Ion transport</keyword>
<gene>
    <name evidence="11" type="ORF">DMP03_08685</name>
    <name evidence="12" type="ORF">DP108_08815</name>
</gene>
<protein>
    <recommendedName>
        <fullName evidence="9">Multidrug-efflux transporter</fullName>
    </recommendedName>
</protein>
<evidence type="ECO:0000256" key="2">
    <source>
        <dbReference type="ARBA" id="ARBA00022448"/>
    </source>
</evidence>
<proteinExistence type="predicted"/>
<dbReference type="InterPro" id="IPR050222">
    <property type="entry name" value="MATE_MdtK"/>
</dbReference>
<feature type="transmembrane region" description="Helical" evidence="10">
    <location>
        <begin position="418"/>
        <end position="436"/>
    </location>
</feature>
<keyword evidence="8 10" id="KW-0472">Membrane</keyword>
<evidence type="ECO:0000256" key="7">
    <source>
        <dbReference type="ARBA" id="ARBA00023065"/>
    </source>
</evidence>
<evidence type="ECO:0000313" key="14">
    <source>
        <dbReference type="Proteomes" id="UP000326302"/>
    </source>
</evidence>